<reference evidence="2" key="1">
    <citation type="journal article" date="2014" name="Front. Microbiol.">
        <title>High frequency of phylogenetically diverse reductive dehalogenase-homologous genes in deep subseafloor sedimentary metagenomes.</title>
        <authorList>
            <person name="Kawai M."/>
            <person name="Futagami T."/>
            <person name="Toyoda A."/>
            <person name="Takaki Y."/>
            <person name="Nishi S."/>
            <person name="Hori S."/>
            <person name="Arai W."/>
            <person name="Tsubouchi T."/>
            <person name="Morono Y."/>
            <person name="Uchiyama I."/>
            <person name="Ito T."/>
            <person name="Fujiyama A."/>
            <person name="Inagaki F."/>
            <person name="Takami H."/>
        </authorList>
    </citation>
    <scope>NUCLEOTIDE SEQUENCE</scope>
    <source>
        <strain evidence="2">Expedition CK06-06</strain>
    </source>
</reference>
<keyword evidence="1" id="KW-1133">Transmembrane helix</keyword>
<comment type="caution">
    <text evidence="2">The sequence shown here is derived from an EMBL/GenBank/DDBJ whole genome shotgun (WGS) entry which is preliminary data.</text>
</comment>
<dbReference type="EMBL" id="BARS01001979">
    <property type="protein sequence ID" value="GAF79257.1"/>
    <property type="molecule type" value="Genomic_DNA"/>
</dbReference>
<proteinExistence type="predicted"/>
<evidence type="ECO:0000256" key="1">
    <source>
        <dbReference type="SAM" id="Phobius"/>
    </source>
</evidence>
<name>X0STJ0_9ZZZZ</name>
<gene>
    <name evidence="2" type="ORF">S01H1_03666</name>
</gene>
<accession>X0STJ0</accession>
<protein>
    <submittedName>
        <fullName evidence="2">Uncharacterized protein</fullName>
    </submittedName>
</protein>
<keyword evidence="1" id="KW-0472">Membrane</keyword>
<keyword evidence="1" id="KW-0812">Transmembrane</keyword>
<evidence type="ECO:0000313" key="2">
    <source>
        <dbReference type="EMBL" id="GAF79257.1"/>
    </source>
</evidence>
<organism evidence="2">
    <name type="scientific">marine sediment metagenome</name>
    <dbReference type="NCBI Taxonomy" id="412755"/>
    <lineage>
        <taxon>unclassified sequences</taxon>
        <taxon>metagenomes</taxon>
        <taxon>ecological metagenomes</taxon>
    </lineage>
</organism>
<feature type="transmembrane region" description="Helical" evidence="1">
    <location>
        <begin position="213"/>
        <end position="236"/>
    </location>
</feature>
<dbReference type="AlphaFoldDB" id="X0STJ0"/>
<sequence>MLQNIDKGKVKMRHIFKFMTIVFLIFIIIQPNICATEPLFDIILTSNSIRFNKGENFEIEIYFVGIGDVKKDYLMLYVNDEIYVSSAYIMGGKGVKGLQDKGTNMQGVEDIMPLAKLYFIDYSPDVLNPLYAGIIKNGSFIPPLNITLTTGENVSSGEHTIKAVYMYKGEDGDWKQTSDIMNFHITTEAEVIEYEFMINEQQMNQLNTIISSFQLLLAILAIIISCFSGASVILIYREKNKTIKIIKEMNIESKKGK</sequence>